<name>A0A5N6QAY8_9ROSI</name>
<feature type="compositionally biased region" description="Basic residues" evidence="4">
    <location>
        <begin position="26"/>
        <end position="35"/>
    </location>
</feature>
<dbReference type="InterPro" id="IPR040356">
    <property type="entry name" value="SPEAR"/>
</dbReference>
<keyword evidence="1" id="KW-0678">Repressor</keyword>
<evidence type="ECO:0000256" key="4">
    <source>
        <dbReference type="SAM" id="MobiDB-lite"/>
    </source>
</evidence>
<gene>
    <name evidence="5" type="ORF">FH972_000566</name>
</gene>
<dbReference type="Proteomes" id="UP000327013">
    <property type="component" value="Chromosome 1"/>
</dbReference>
<keyword evidence="2" id="KW-0805">Transcription regulation</keyword>
<sequence length="354" mass="37544">MCSNSSNSGGCSSGGDGGGWTTASKKPPKRRKVPKRGPGVAELEKILREREKKDPNTADPYNSQPRPPLHIPPPPPVTVIYANGSNNTILGRGNGGVGGGGGGRGGVCVVGGSGVSLPEQDLFAITLGSCKSNMDRVDGSNSNPGIPLGTHFSNESNDPQYCPSSNLLRRKHFQCPAMMVNHNFPGFATPSLLTTPSSAGKYHHVEPPSNQRSRLNNTSNWPEEEKASLISSKRPKPFSVGYSPGPQFHVQSSSCDNRSAFYFDPTNTISRDTRGGGPLDMINSKKCITACGAAAQNNFYTLGSPTIPSPTTQSLQGEFSKFDLLQMGRKELGLSLNSERGEAEGDGIDLNLKL</sequence>
<feature type="compositionally biased region" description="Gly residues" evidence="4">
    <location>
        <begin position="11"/>
        <end position="20"/>
    </location>
</feature>
<feature type="compositionally biased region" description="Low complexity" evidence="4">
    <location>
        <begin position="1"/>
        <end position="10"/>
    </location>
</feature>
<evidence type="ECO:0000256" key="1">
    <source>
        <dbReference type="ARBA" id="ARBA00022491"/>
    </source>
</evidence>
<feature type="region of interest" description="Disordered" evidence="4">
    <location>
        <begin position="200"/>
        <end position="222"/>
    </location>
</feature>
<evidence type="ECO:0000256" key="2">
    <source>
        <dbReference type="ARBA" id="ARBA00023015"/>
    </source>
</evidence>
<accession>A0A5N6QAY8</accession>
<protein>
    <submittedName>
        <fullName evidence="5">Uncharacterized protein</fullName>
    </submittedName>
</protein>
<feature type="region of interest" description="Disordered" evidence="4">
    <location>
        <begin position="1"/>
        <end position="78"/>
    </location>
</feature>
<dbReference type="OrthoDB" id="1189784at2759"/>
<feature type="compositionally biased region" description="Pro residues" evidence="4">
    <location>
        <begin position="65"/>
        <end position="77"/>
    </location>
</feature>
<dbReference type="AlphaFoldDB" id="A0A5N6QAY8"/>
<reference evidence="5 6" key="1">
    <citation type="submission" date="2019-06" db="EMBL/GenBank/DDBJ databases">
        <title>A chromosomal-level reference genome of Carpinus fangiana (Coryloideae, Betulaceae).</title>
        <authorList>
            <person name="Yang X."/>
            <person name="Wang Z."/>
            <person name="Zhang L."/>
            <person name="Hao G."/>
            <person name="Liu J."/>
            <person name="Yang Y."/>
        </authorList>
    </citation>
    <scope>NUCLEOTIDE SEQUENCE [LARGE SCALE GENOMIC DNA]</scope>
    <source>
        <strain evidence="5">Cfa_2016G</strain>
        <tissue evidence="5">Leaf</tissue>
    </source>
</reference>
<dbReference type="EMBL" id="CM017321">
    <property type="protein sequence ID" value="KAE7995799.1"/>
    <property type="molecule type" value="Genomic_DNA"/>
</dbReference>
<proteinExistence type="predicted"/>
<evidence type="ECO:0000313" key="6">
    <source>
        <dbReference type="Proteomes" id="UP000327013"/>
    </source>
</evidence>
<feature type="compositionally biased region" description="Basic and acidic residues" evidence="4">
    <location>
        <begin position="42"/>
        <end position="56"/>
    </location>
</feature>
<feature type="compositionally biased region" description="Polar residues" evidence="4">
    <location>
        <begin position="208"/>
        <end position="221"/>
    </location>
</feature>
<dbReference type="PANTHER" id="PTHR33388">
    <property type="entry name" value="OS01G0212500 PROTEIN"/>
    <property type="match status" value="1"/>
</dbReference>
<organism evidence="5 6">
    <name type="scientific">Carpinus fangiana</name>
    <dbReference type="NCBI Taxonomy" id="176857"/>
    <lineage>
        <taxon>Eukaryota</taxon>
        <taxon>Viridiplantae</taxon>
        <taxon>Streptophyta</taxon>
        <taxon>Embryophyta</taxon>
        <taxon>Tracheophyta</taxon>
        <taxon>Spermatophyta</taxon>
        <taxon>Magnoliopsida</taxon>
        <taxon>eudicotyledons</taxon>
        <taxon>Gunneridae</taxon>
        <taxon>Pentapetalae</taxon>
        <taxon>rosids</taxon>
        <taxon>fabids</taxon>
        <taxon>Fagales</taxon>
        <taxon>Betulaceae</taxon>
        <taxon>Carpinus</taxon>
    </lineage>
</organism>
<keyword evidence="3" id="KW-0804">Transcription</keyword>
<dbReference type="GO" id="GO:0003700">
    <property type="term" value="F:DNA-binding transcription factor activity"/>
    <property type="evidence" value="ECO:0007669"/>
    <property type="project" value="InterPro"/>
</dbReference>
<keyword evidence="6" id="KW-1185">Reference proteome</keyword>
<dbReference type="PANTHER" id="PTHR33388:SF19">
    <property type="entry name" value="SPOROCYTELESS-LIKE EAR-CONTAINING PROTEIN"/>
    <property type="match status" value="1"/>
</dbReference>
<evidence type="ECO:0000256" key="3">
    <source>
        <dbReference type="ARBA" id="ARBA00023163"/>
    </source>
</evidence>
<evidence type="ECO:0000313" key="5">
    <source>
        <dbReference type="EMBL" id="KAE7995799.1"/>
    </source>
</evidence>